<comment type="caution">
    <text evidence="2">The sequence shown here is derived from an EMBL/GenBank/DDBJ whole genome shotgun (WGS) entry which is preliminary data.</text>
</comment>
<evidence type="ECO:0000313" key="2">
    <source>
        <dbReference type="EMBL" id="KAF4407718.1"/>
    </source>
</evidence>
<gene>
    <name evidence="2" type="ORF">GCU69_18140</name>
</gene>
<feature type="region of interest" description="Disordered" evidence="1">
    <location>
        <begin position="1"/>
        <end position="91"/>
    </location>
</feature>
<evidence type="ECO:0000256" key="1">
    <source>
        <dbReference type="SAM" id="MobiDB-lite"/>
    </source>
</evidence>
<dbReference type="InterPro" id="IPR017853">
    <property type="entry name" value="GH"/>
</dbReference>
<accession>A0ABQ7FGM7</accession>
<proteinExistence type="predicted"/>
<keyword evidence="3" id="KW-1185">Reference proteome</keyword>
<dbReference type="RefSeq" id="WP_156206610.1">
    <property type="nucleotide sequence ID" value="NZ_WHPN01000301.1"/>
</dbReference>
<sequence>MTDHTDPRPRENTRASRPDPEDFRASRPAPEETRASRPDVEKTRASRAASGRARASRPAPEDTRASRPDAERRAAEHRHGEPAVTAERTAAGEIGVTAPGYRLTVAADGTTARLLAGGAYPVELQLPGALDRTGAVDETLSVAAPVLDTSGPAPVVTVTRRSTAWDHAETRLVCTPEGPEFSWSVRGAGRLESVALFATRSARGGRGSGLCPSGHDWQTLFTPNPGPPRRLLRGAGESAVIGACGDARPGRGHWFFTPAPLCLALTGARLPDDTDPAAPGAGEWCTLGLGAPVRELTFTQLRYVPSDQGWHLSCDYEGHTRVDGAFRTPALLVSPGHPDPYAGLRAHRRWLEAHGWAPAPDPGERPAWWSEPMFCGWGAQTARARDTGRPAPALATQREYDAHLAVLEAHGLVPGTVVVDDKWQVVYGSWEPDPVKWPDLRAWIAGRHARGQKVLLWWRAWATEGVPEEFCVRTPDGVPVALDPGHPGARVLLAGNIDRLLAPDGLDADGLKIDFTADTPSGHSLTTAGDRWGLALLYDQLATIHDAAKGAKPDALVVTHTPHPAFAAVTDMIRLNDMLRLDDPDPRARVVPQMRYRAAVARAACPGLLTDTDDWCAPDLAQWRAYGAAKRELGVPALYVTTHLDRTGEELQECDYAALREQWERWRDRGRR</sequence>
<evidence type="ECO:0008006" key="4">
    <source>
        <dbReference type="Google" id="ProtNLM"/>
    </source>
</evidence>
<reference evidence="2 3" key="1">
    <citation type="submission" date="2019-10" db="EMBL/GenBank/DDBJ databases">
        <title>Streptomyces tenebrisbrunneis sp.nov., an endogenous actinomycete isolated from of Lycium ruthenicum.</title>
        <authorList>
            <person name="Ma L."/>
        </authorList>
    </citation>
    <scope>NUCLEOTIDE SEQUENCE [LARGE SCALE GENOMIC DNA]</scope>
    <source>
        <strain evidence="2 3">TRM 66187</strain>
    </source>
</reference>
<dbReference type="Proteomes" id="UP000621266">
    <property type="component" value="Unassembled WGS sequence"/>
</dbReference>
<name>A0ABQ7FGM7_9ACTN</name>
<protein>
    <recommendedName>
        <fullName evidence="4">Glycoside hydrolase</fullName>
    </recommendedName>
</protein>
<feature type="compositionally biased region" description="Basic and acidic residues" evidence="1">
    <location>
        <begin position="1"/>
        <end position="44"/>
    </location>
</feature>
<feature type="compositionally biased region" description="Basic and acidic residues" evidence="1">
    <location>
        <begin position="59"/>
        <end position="81"/>
    </location>
</feature>
<feature type="compositionally biased region" description="Low complexity" evidence="1">
    <location>
        <begin position="46"/>
        <end position="57"/>
    </location>
</feature>
<organism evidence="2 3">
    <name type="scientific">Streptomyces lycii</name>
    <dbReference type="NCBI Taxonomy" id="2654337"/>
    <lineage>
        <taxon>Bacteria</taxon>
        <taxon>Bacillati</taxon>
        <taxon>Actinomycetota</taxon>
        <taxon>Actinomycetes</taxon>
        <taxon>Kitasatosporales</taxon>
        <taxon>Streptomycetaceae</taxon>
        <taxon>Streptomyces</taxon>
    </lineage>
</organism>
<dbReference type="SUPFAM" id="SSF51445">
    <property type="entry name" value="(Trans)glycosidases"/>
    <property type="match status" value="1"/>
</dbReference>
<dbReference type="EMBL" id="WHPN01000301">
    <property type="protein sequence ID" value="KAF4407718.1"/>
    <property type="molecule type" value="Genomic_DNA"/>
</dbReference>
<evidence type="ECO:0000313" key="3">
    <source>
        <dbReference type="Proteomes" id="UP000621266"/>
    </source>
</evidence>
<dbReference type="InterPro" id="IPR013785">
    <property type="entry name" value="Aldolase_TIM"/>
</dbReference>
<dbReference type="Gene3D" id="3.20.20.70">
    <property type="entry name" value="Aldolase class I"/>
    <property type="match status" value="1"/>
</dbReference>